<evidence type="ECO:0000313" key="2">
    <source>
        <dbReference type="Proteomes" id="UP000001477"/>
    </source>
</evidence>
<protein>
    <submittedName>
        <fullName evidence="1">Uncharacterized protein</fullName>
    </submittedName>
</protein>
<dbReference type="HOGENOM" id="CLU_3025511_0_0_9"/>
<dbReference type="AlphaFoldDB" id="C4Z874"/>
<gene>
    <name evidence="1" type="ordered locus">EUBREC_1331</name>
</gene>
<proteinExistence type="predicted"/>
<sequence>MDVHDNEKFRNFHNKLSRIFRNMRYYISIDVYGNNAVVKNTRKGKNETAIKQNYK</sequence>
<evidence type="ECO:0000313" key="1">
    <source>
        <dbReference type="EMBL" id="ACR75091.1"/>
    </source>
</evidence>
<dbReference type="Proteomes" id="UP000001477">
    <property type="component" value="Chromosome"/>
</dbReference>
<dbReference type="KEGG" id="ere:EUBREC_1331"/>
<dbReference type="PaxDb" id="515619-EUBREC_1331"/>
<reference evidence="1 2" key="1">
    <citation type="journal article" date="2009" name="Proc. Natl. Acad. Sci. U.S.A.">
        <title>Characterizing a model human gut microbiota composed of members of its two dominant bacterial phyla.</title>
        <authorList>
            <person name="Mahowald M.A."/>
            <person name="Rey F.E."/>
            <person name="Seedorf H."/>
            <person name="Turnbaugh P.J."/>
            <person name="Fulton R.S."/>
            <person name="Wollam A."/>
            <person name="Shah N."/>
            <person name="Wang C."/>
            <person name="Magrini V."/>
            <person name="Wilson R.K."/>
            <person name="Cantarel B.L."/>
            <person name="Coutinho P.M."/>
            <person name="Henrissat B."/>
            <person name="Crock L.W."/>
            <person name="Russell A."/>
            <person name="Verberkmoes N.C."/>
            <person name="Hettich R.L."/>
            <person name="Gordon J.I."/>
        </authorList>
    </citation>
    <scope>NUCLEOTIDE SEQUENCE [LARGE SCALE GENOMIC DNA]</scope>
    <source>
        <strain evidence="2">ATCC 33656 / DSM 3377 / JCM 17463 / KCTC 5835 / LMG 30912 / VPI 0990</strain>
    </source>
</reference>
<organism evidence="1 2">
    <name type="scientific">Agathobacter rectalis (strain ATCC 33656 / DSM 3377 / JCM 17463 / KCTC 5835 / VPI 0990)</name>
    <name type="common">Eubacterium rectale</name>
    <dbReference type="NCBI Taxonomy" id="515619"/>
    <lineage>
        <taxon>Bacteria</taxon>
        <taxon>Bacillati</taxon>
        <taxon>Bacillota</taxon>
        <taxon>Clostridia</taxon>
        <taxon>Lachnospirales</taxon>
        <taxon>Lachnospiraceae</taxon>
        <taxon>Agathobacter</taxon>
    </lineage>
</organism>
<dbReference type="STRING" id="515619.EUBREC_1331"/>
<dbReference type="EMBL" id="CP001107">
    <property type="protein sequence ID" value="ACR75091.1"/>
    <property type="molecule type" value="Genomic_DNA"/>
</dbReference>
<name>C4Z874_AGARV</name>
<accession>C4Z874</accession>